<feature type="domain" description="BTB" evidence="1">
    <location>
        <begin position="262"/>
        <end position="331"/>
    </location>
</feature>
<dbReference type="Pfam" id="PF00651">
    <property type="entry name" value="BTB"/>
    <property type="match status" value="2"/>
</dbReference>
<evidence type="ECO:0000259" key="1">
    <source>
        <dbReference type="PROSITE" id="PS50097"/>
    </source>
</evidence>
<feature type="domain" description="BTB" evidence="1">
    <location>
        <begin position="20"/>
        <end position="87"/>
    </location>
</feature>
<dbReference type="PROSITE" id="PS50097">
    <property type="entry name" value="BTB"/>
    <property type="match status" value="2"/>
</dbReference>
<dbReference type="SMART" id="SM00225">
    <property type="entry name" value="BTB"/>
    <property type="match status" value="2"/>
</dbReference>
<dbReference type="CDD" id="cd18186">
    <property type="entry name" value="BTB_POZ_ZBTB_KLHL-like"/>
    <property type="match status" value="2"/>
</dbReference>
<gene>
    <name evidence="2" type="ORF">FB567DRAFT_574567</name>
</gene>
<dbReference type="EMBL" id="JAGMVJ010000001">
    <property type="protein sequence ID" value="KAH7094591.1"/>
    <property type="molecule type" value="Genomic_DNA"/>
</dbReference>
<comment type="caution">
    <text evidence="2">The sequence shown here is derived from an EMBL/GenBank/DDBJ whole genome shotgun (WGS) entry which is preliminary data.</text>
</comment>
<proteinExistence type="predicted"/>
<organism evidence="2 3">
    <name type="scientific">Paraphoma chrysanthemicola</name>
    <dbReference type="NCBI Taxonomy" id="798071"/>
    <lineage>
        <taxon>Eukaryota</taxon>
        <taxon>Fungi</taxon>
        <taxon>Dikarya</taxon>
        <taxon>Ascomycota</taxon>
        <taxon>Pezizomycotina</taxon>
        <taxon>Dothideomycetes</taxon>
        <taxon>Pleosporomycetidae</taxon>
        <taxon>Pleosporales</taxon>
        <taxon>Pleosporineae</taxon>
        <taxon>Phaeosphaeriaceae</taxon>
        <taxon>Paraphoma</taxon>
    </lineage>
</organism>
<dbReference type="PANTHER" id="PTHR47843">
    <property type="entry name" value="BTB DOMAIN-CONTAINING PROTEIN-RELATED"/>
    <property type="match status" value="1"/>
</dbReference>
<reference evidence="2" key="1">
    <citation type="journal article" date="2021" name="Nat. Commun.">
        <title>Genetic determinants of endophytism in the Arabidopsis root mycobiome.</title>
        <authorList>
            <person name="Mesny F."/>
            <person name="Miyauchi S."/>
            <person name="Thiergart T."/>
            <person name="Pickel B."/>
            <person name="Atanasova L."/>
            <person name="Karlsson M."/>
            <person name="Huettel B."/>
            <person name="Barry K.W."/>
            <person name="Haridas S."/>
            <person name="Chen C."/>
            <person name="Bauer D."/>
            <person name="Andreopoulos W."/>
            <person name="Pangilinan J."/>
            <person name="LaButti K."/>
            <person name="Riley R."/>
            <person name="Lipzen A."/>
            <person name="Clum A."/>
            <person name="Drula E."/>
            <person name="Henrissat B."/>
            <person name="Kohler A."/>
            <person name="Grigoriev I.V."/>
            <person name="Martin F.M."/>
            <person name="Hacquard S."/>
        </authorList>
    </citation>
    <scope>NUCLEOTIDE SEQUENCE</scope>
    <source>
        <strain evidence="2">MPI-SDFR-AT-0120</strain>
    </source>
</reference>
<protein>
    <recommendedName>
        <fullName evidence="1">BTB domain-containing protein</fullName>
    </recommendedName>
</protein>
<dbReference type="Gene3D" id="3.30.710.10">
    <property type="entry name" value="Potassium Channel Kv1.1, Chain A"/>
    <property type="match status" value="2"/>
</dbReference>
<dbReference type="OrthoDB" id="194443at2759"/>
<sequence length="553" mass="63725">MSADQPATAAGAPSFATAAEDEVIVVEVGPEHKQFRIYATFLAYHSEYFRNALRGPWKEASERVITIDDIEPATFKLFIHWLYTQEIPEIIARTKWTSILGHDTFVESGARQELFLVLVKAYVFADRFLAAQFRSDINDAFEECLEEFALCGTVRCQVIKYAFTNIPPGRHILQQIIDDHCTSWDPFYETEEDVAAQDYLPHTFMLRAMRRQAELQHGGPNGDLRCYREHNSDEDKNDCDLLHMTYDEKRHQARFSTAVGGSFVTVKVGSESKIYHIHKPLLIHHPGYFRNALRGSWKEAQEGVVTLADVDSGIFNVFVEWLYKGDVPTTAWAWLTVAQHPNPSASEPNIEFDFLLTILKAYVLGDRLLSPHFRSASWSRFLRHAFWIRPGHDDLGASNFYRLVLYAYQSIPCQSVVLQWLADALCLHWSHADDKPEHLVAQKNLPSTFLLRVMRRYSEVRLEGIETKKRIEAEAHAAAAVAERASLPRADEPVPKKRKGNESRYNRCYVEHSTKEEEQRCVSENMSRRIGRDRDIMNIHMRYDENADYGFFK</sequence>
<dbReference type="InterPro" id="IPR011333">
    <property type="entry name" value="SKP1/BTB/POZ_sf"/>
</dbReference>
<dbReference type="PANTHER" id="PTHR47843:SF2">
    <property type="entry name" value="BTB DOMAIN-CONTAINING PROTEIN"/>
    <property type="match status" value="1"/>
</dbReference>
<evidence type="ECO:0000313" key="2">
    <source>
        <dbReference type="EMBL" id="KAH7094591.1"/>
    </source>
</evidence>
<dbReference type="SUPFAM" id="SSF54695">
    <property type="entry name" value="POZ domain"/>
    <property type="match status" value="2"/>
</dbReference>
<dbReference type="InterPro" id="IPR000210">
    <property type="entry name" value="BTB/POZ_dom"/>
</dbReference>
<dbReference type="Proteomes" id="UP000813461">
    <property type="component" value="Unassembled WGS sequence"/>
</dbReference>
<dbReference type="AlphaFoldDB" id="A0A8K0RIW6"/>
<evidence type="ECO:0000313" key="3">
    <source>
        <dbReference type="Proteomes" id="UP000813461"/>
    </source>
</evidence>
<accession>A0A8K0RIW6</accession>
<name>A0A8K0RIW6_9PLEO</name>
<keyword evidence="3" id="KW-1185">Reference proteome</keyword>